<dbReference type="EC" id="3.6.4.13" evidence="7"/>
<dbReference type="SMART" id="SM00490">
    <property type="entry name" value="HELICc"/>
    <property type="match status" value="1"/>
</dbReference>
<protein>
    <recommendedName>
        <fullName evidence="7">ATP-dependent RNA helicase</fullName>
        <ecNumber evidence="7">3.6.4.13</ecNumber>
    </recommendedName>
</protein>
<dbReference type="Proteomes" id="UP000886595">
    <property type="component" value="Unassembled WGS sequence"/>
</dbReference>
<keyword evidence="5 7" id="KW-0694">RNA-binding</keyword>
<feature type="region of interest" description="Disordered" evidence="8">
    <location>
        <begin position="649"/>
        <end position="734"/>
    </location>
</feature>
<evidence type="ECO:0000256" key="8">
    <source>
        <dbReference type="SAM" id="MobiDB-lite"/>
    </source>
</evidence>
<feature type="domain" description="Helicase ATP-binding" evidence="9">
    <location>
        <begin position="103"/>
        <end position="278"/>
    </location>
</feature>
<feature type="compositionally biased region" description="Basic residues" evidence="8">
    <location>
        <begin position="667"/>
        <end position="678"/>
    </location>
</feature>
<reference evidence="11 12" key="1">
    <citation type="submission" date="2020-02" db="EMBL/GenBank/DDBJ databases">
        <authorList>
            <person name="Ma Q."/>
            <person name="Huang Y."/>
            <person name="Song X."/>
            <person name="Pei D."/>
        </authorList>
    </citation>
    <scope>NUCLEOTIDE SEQUENCE [LARGE SCALE GENOMIC DNA]</scope>
    <source>
        <strain evidence="11">Sxm20200214</strain>
        <tissue evidence="11">Leaf</tissue>
    </source>
</reference>
<comment type="domain">
    <text evidence="7">The Q motif is unique to and characteristic of the DEAD box family of RNA helicases and controls ATP binding and hydrolysis.</text>
</comment>
<comment type="catalytic activity">
    <reaction evidence="7">
        <text>ATP + H2O = ADP + phosphate + H(+)</text>
        <dbReference type="Rhea" id="RHEA:13065"/>
        <dbReference type="ChEBI" id="CHEBI:15377"/>
        <dbReference type="ChEBI" id="CHEBI:15378"/>
        <dbReference type="ChEBI" id="CHEBI:30616"/>
        <dbReference type="ChEBI" id="CHEBI:43474"/>
        <dbReference type="ChEBI" id="CHEBI:456216"/>
        <dbReference type="EC" id="3.6.4.13"/>
    </reaction>
</comment>
<keyword evidence="2 6" id="KW-0378">Hydrolase</keyword>
<dbReference type="GO" id="GO:0003724">
    <property type="term" value="F:RNA helicase activity"/>
    <property type="evidence" value="ECO:0007669"/>
    <property type="project" value="UniProtKB-EC"/>
</dbReference>
<keyword evidence="12" id="KW-1185">Reference proteome</keyword>
<feature type="region of interest" description="Disordered" evidence="8">
    <location>
        <begin position="530"/>
        <end position="549"/>
    </location>
</feature>
<comment type="caution">
    <text evidence="11">The sequence shown here is derived from an EMBL/GenBank/DDBJ whole genome shotgun (WGS) entry which is preliminary data.</text>
</comment>
<dbReference type="OrthoDB" id="10259640at2759"/>
<dbReference type="InterPro" id="IPR011545">
    <property type="entry name" value="DEAD/DEAH_box_helicase_dom"/>
</dbReference>
<evidence type="ECO:0000259" key="10">
    <source>
        <dbReference type="PROSITE" id="PS51194"/>
    </source>
</evidence>
<dbReference type="Pfam" id="PF13959">
    <property type="entry name" value="CTE_SPB4"/>
    <property type="match status" value="1"/>
</dbReference>
<dbReference type="InterPro" id="IPR014001">
    <property type="entry name" value="Helicase_ATP-bd"/>
</dbReference>
<dbReference type="PROSITE" id="PS00039">
    <property type="entry name" value="DEAD_ATP_HELICASE"/>
    <property type="match status" value="1"/>
</dbReference>
<evidence type="ECO:0000313" key="11">
    <source>
        <dbReference type="EMBL" id="KAG2299385.1"/>
    </source>
</evidence>
<dbReference type="EMBL" id="JAAMPC010000008">
    <property type="protein sequence ID" value="KAG2299385.1"/>
    <property type="molecule type" value="Genomic_DNA"/>
</dbReference>
<dbReference type="InterPro" id="IPR027417">
    <property type="entry name" value="P-loop_NTPase"/>
</dbReference>
<keyword evidence="4 6" id="KW-0067">ATP-binding</keyword>
<dbReference type="PROSITE" id="PS51194">
    <property type="entry name" value="HELICASE_CTER"/>
    <property type="match status" value="1"/>
</dbReference>
<dbReference type="AlphaFoldDB" id="A0A8X7V126"/>
<evidence type="ECO:0000256" key="5">
    <source>
        <dbReference type="ARBA" id="ARBA00022884"/>
    </source>
</evidence>
<comment type="function">
    <text evidence="7">RNA helicase.</text>
</comment>
<dbReference type="CDD" id="cd17941">
    <property type="entry name" value="DEADc_DDX10"/>
    <property type="match status" value="1"/>
</dbReference>
<dbReference type="Pfam" id="PF00270">
    <property type="entry name" value="DEAD"/>
    <property type="match status" value="1"/>
</dbReference>
<evidence type="ECO:0000256" key="2">
    <source>
        <dbReference type="ARBA" id="ARBA00022801"/>
    </source>
</evidence>
<feature type="compositionally biased region" description="Basic and acidic residues" evidence="8">
    <location>
        <begin position="649"/>
        <end position="666"/>
    </location>
</feature>
<dbReference type="SMART" id="SM00487">
    <property type="entry name" value="DEXDc"/>
    <property type="match status" value="1"/>
</dbReference>
<sequence length="751" mass="84544">MGRLKKTRGMKKQMRLAEADEIILLKQWIESQKPESGSNPLALGPLPKGAKVGKLEEDGENGAVFSRYAGVRRFDQLPISDKTKRGLKEAKFVDMIDIQRAALPHALCGRDILGAARTGSGKTLAFVIPVLEKLHKESWGPEDGVGCIIISPTRELAAQTFSVLNKVGKFHKFSAGLLIGGREGVDVEKERVNEMNILVCAPGRLLQHMDETPNFECSNLKILVLDEADRVLDSAFKGQLDPIISQLPKRRQTLLFSATQTKKVKDLARLSLRDPEYISVHAESVTATPTSLSQTVMIVPVEKKLDMLWSFIKNHLNDRILVFLSTKKQVKFVHEAFNKLRPGIPLKSLHGKMSQEKRMGVYYQFIEKQSVLFCTDVLARGLDFDQAVDWVVQVDCPEDVASYIHRVGRTARYKSSGKSLLFLTPSEEKMVERLQEAKIPVKFIKAKSDKLQEVSRLLASLLVNFPDLQTVAQRAFITYLRSIHKRRDKEIFDVTKLSIEDFSASLGLPFTPRIRFANLKTKKKGVFESSIDLEPGNNDDEDDLAPPRVVKKKDLLGEDLEEEDFALRPNEDGKGGEKSNKDEEVPMPGTRVSKNKKLKISQHRPSGTRVKFDEEGNPVAPLAIVAAAATETEVALDEEARKDYYKKLGEQLRKVDHEDKKVEREKRREKRMKAKIKRKQGDMEEEEEEEGGHEGSASSEEETGRKRKRAKKMYFDDNGDGDEEKEGGKINTDSISIAELEEMALKLITLS</sequence>
<dbReference type="PROSITE" id="PS51192">
    <property type="entry name" value="HELICASE_ATP_BIND_1"/>
    <property type="match status" value="1"/>
</dbReference>
<name>A0A8X7V126_BRACI</name>
<evidence type="ECO:0000256" key="3">
    <source>
        <dbReference type="ARBA" id="ARBA00022806"/>
    </source>
</evidence>
<organism evidence="11 12">
    <name type="scientific">Brassica carinata</name>
    <name type="common">Ethiopian mustard</name>
    <name type="synonym">Abyssinian cabbage</name>
    <dbReference type="NCBI Taxonomy" id="52824"/>
    <lineage>
        <taxon>Eukaryota</taxon>
        <taxon>Viridiplantae</taxon>
        <taxon>Streptophyta</taxon>
        <taxon>Embryophyta</taxon>
        <taxon>Tracheophyta</taxon>
        <taxon>Spermatophyta</taxon>
        <taxon>Magnoliopsida</taxon>
        <taxon>eudicotyledons</taxon>
        <taxon>Gunneridae</taxon>
        <taxon>Pentapetalae</taxon>
        <taxon>rosids</taxon>
        <taxon>malvids</taxon>
        <taxon>Brassicales</taxon>
        <taxon>Brassicaceae</taxon>
        <taxon>Brassiceae</taxon>
        <taxon>Brassica</taxon>
    </lineage>
</organism>
<comment type="similarity">
    <text evidence="6">Belongs to the DEAD box helicase family.</text>
</comment>
<dbReference type="CDD" id="cd18787">
    <property type="entry name" value="SF2_C_DEAD"/>
    <property type="match status" value="1"/>
</dbReference>
<accession>A0A8X7V126</accession>
<evidence type="ECO:0000313" key="12">
    <source>
        <dbReference type="Proteomes" id="UP000886595"/>
    </source>
</evidence>
<feature type="compositionally biased region" description="Basic and acidic residues" evidence="8">
    <location>
        <begin position="565"/>
        <end position="584"/>
    </location>
</feature>
<keyword evidence="3 6" id="KW-0347">Helicase</keyword>
<dbReference type="SMART" id="SM01178">
    <property type="entry name" value="DUF4217"/>
    <property type="match status" value="1"/>
</dbReference>
<evidence type="ECO:0000256" key="6">
    <source>
        <dbReference type="RuleBase" id="RU000492"/>
    </source>
</evidence>
<dbReference type="Pfam" id="PF00271">
    <property type="entry name" value="Helicase_C"/>
    <property type="match status" value="1"/>
</dbReference>
<feature type="compositionally biased region" description="Basic residues" evidence="8">
    <location>
        <begin position="593"/>
        <end position="602"/>
    </location>
</feature>
<dbReference type="Gene3D" id="3.40.50.300">
    <property type="entry name" value="P-loop containing nucleotide triphosphate hydrolases"/>
    <property type="match status" value="2"/>
</dbReference>
<evidence type="ECO:0000256" key="7">
    <source>
        <dbReference type="RuleBase" id="RU365068"/>
    </source>
</evidence>
<dbReference type="InterPro" id="IPR000629">
    <property type="entry name" value="RNA-helicase_DEAD-box_CS"/>
</dbReference>
<dbReference type="PANTHER" id="PTHR24031">
    <property type="entry name" value="RNA HELICASE"/>
    <property type="match status" value="1"/>
</dbReference>
<dbReference type="InterPro" id="IPR025313">
    <property type="entry name" value="SPB4-like_CTE"/>
</dbReference>
<gene>
    <name evidence="11" type="ORF">Bca52824_035857</name>
</gene>
<proteinExistence type="inferred from homology"/>
<dbReference type="GO" id="GO:0003723">
    <property type="term" value="F:RNA binding"/>
    <property type="evidence" value="ECO:0007669"/>
    <property type="project" value="UniProtKB-UniRule"/>
</dbReference>
<evidence type="ECO:0000259" key="9">
    <source>
        <dbReference type="PROSITE" id="PS51192"/>
    </source>
</evidence>
<evidence type="ECO:0000256" key="1">
    <source>
        <dbReference type="ARBA" id="ARBA00022741"/>
    </source>
</evidence>
<keyword evidence="1 6" id="KW-0547">Nucleotide-binding</keyword>
<feature type="region of interest" description="Disordered" evidence="8">
    <location>
        <begin position="561"/>
        <end position="614"/>
    </location>
</feature>
<feature type="domain" description="Helicase C-terminal" evidence="10">
    <location>
        <begin position="304"/>
        <end position="462"/>
    </location>
</feature>
<dbReference type="GO" id="GO:0005524">
    <property type="term" value="F:ATP binding"/>
    <property type="evidence" value="ECO:0007669"/>
    <property type="project" value="UniProtKB-UniRule"/>
</dbReference>
<dbReference type="InterPro" id="IPR001650">
    <property type="entry name" value="Helicase_C-like"/>
</dbReference>
<dbReference type="SUPFAM" id="SSF52540">
    <property type="entry name" value="P-loop containing nucleoside triphosphate hydrolases"/>
    <property type="match status" value="1"/>
</dbReference>
<dbReference type="GO" id="GO:0016787">
    <property type="term" value="F:hydrolase activity"/>
    <property type="evidence" value="ECO:0007669"/>
    <property type="project" value="UniProtKB-KW"/>
</dbReference>
<evidence type="ECO:0000256" key="4">
    <source>
        <dbReference type="ARBA" id="ARBA00022840"/>
    </source>
</evidence>